<dbReference type="Pfam" id="PF08281">
    <property type="entry name" value="Sigma70_r4_2"/>
    <property type="match status" value="1"/>
</dbReference>
<evidence type="ECO:0000259" key="6">
    <source>
        <dbReference type="Pfam" id="PF08281"/>
    </source>
</evidence>
<dbReference type="Gene3D" id="1.10.1740.10">
    <property type="match status" value="1"/>
</dbReference>
<dbReference type="GO" id="GO:0003677">
    <property type="term" value="F:DNA binding"/>
    <property type="evidence" value="ECO:0007669"/>
    <property type="project" value="UniProtKB-KW"/>
</dbReference>
<gene>
    <name evidence="7" type="ORF">JK634_00200</name>
</gene>
<dbReference type="PANTHER" id="PTHR43133:SF8">
    <property type="entry name" value="RNA POLYMERASE SIGMA FACTOR HI_1459-RELATED"/>
    <property type="match status" value="1"/>
</dbReference>
<protein>
    <submittedName>
        <fullName evidence="7">Sigma-70 family RNA polymerase sigma factor</fullName>
    </submittedName>
</protein>
<dbReference type="NCBIfam" id="TIGR02937">
    <property type="entry name" value="sigma70-ECF"/>
    <property type="match status" value="1"/>
</dbReference>
<keyword evidence="3" id="KW-0731">Sigma factor</keyword>
<dbReference type="Gene3D" id="1.10.10.10">
    <property type="entry name" value="Winged helix-like DNA-binding domain superfamily/Winged helix DNA-binding domain"/>
    <property type="match status" value="1"/>
</dbReference>
<keyword evidence="8" id="KW-1185">Reference proteome</keyword>
<dbReference type="InterPro" id="IPR013324">
    <property type="entry name" value="RNA_pol_sigma_r3/r4-like"/>
</dbReference>
<accession>A0A937FBG0</accession>
<evidence type="ECO:0000313" key="7">
    <source>
        <dbReference type="EMBL" id="MBL4930233.1"/>
    </source>
</evidence>
<sequence>MEDIEIVRGIMCGDPESIKELNNRYGKILFGVLNKVLHESYERNEIEECFNDLLMTIWNKIVFYREDKGSLLNFLVAIAKYKAIDYKRKLVKQNSQLELKEEFLLEQEYQEDGFNYDSDEGFYNLIKNLNEEEKQIFIKRYLFEESIEKIAKDIGKSNDYIYQKLSRGRKKIKLEMEVQPC</sequence>
<evidence type="ECO:0000313" key="8">
    <source>
        <dbReference type="Proteomes" id="UP000623681"/>
    </source>
</evidence>
<keyword evidence="5" id="KW-0804">Transcription</keyword>
<keyword evidence="2" id="KW-0805">Transcription regulation</keyword>
<evidence type="ECO:0000256" key="3">
    <source>
        <dbReference type="ARBA" id="ARBA00023082"/>
    </source>
</evidence>
<dbReference type="SUPFAM" id="SSF88946">
    <property type="entry name" value="Sigma2 domain of RNA polymerase sigma factors"/>
    <property type="match status" value="1"/>
</dbReference>
<dbReference type="InterPro" id="IPR039425">
    <property type="entry name" value="RNA_pol_sigma-70-like"/>
</dbReference>
<organism evidence="7 8">
    <name type="scientific">Clostridium paridis</name>
    <dbReference type="NCBI Taxonomy" id="2803863"/>
    <lineage>
        <taxon>Bacteria</taxon>
        <taxon>Bacillati</taxon>
        <taxon>Bacillota</taxon>
        <taxon>Clostridia</taxon>
        <taxon>Eubacteriales</taxon>
        <taxon>Clostridiaceae</taxon>
        <taxon>Clostridium</taxon>
    </lineage>
</organism>
<feature type="domain" description="RNA polymerase sigma factor 70 region 4 type 2" evidence="6">
    <location>
        <begin position="123"/>
        <end position="172"/>
    </location>
</feature>
<dbReference type="InterPro" id="IPR014284">
    <property type="entry name" value="RNA_pol_sigma-70_dom"/>
</dbReference>
<evidence type="ECO:0000256" key="1">
    <source>
        <dbReference type="ARBA" id="ARBA00010641"/>
    </source>
</evidence>
<proteinExistence type="inferred from homology"/>
<evidence type="ECO:0000256" key="4">
    <source>
        <dbReference type="ARBA" id="ARBA00023125"/>
    </source>
</evidence>
<comment type="similarity">
    <text evidence="1">Belongs to the sigma-70 factor family. ECF subfamily.</text>
</comment>
<dbReference type="GO" id="GO:0016987">
    <property type="term" value="F:sigma factor activity"/>
    <property type="evidence" value="ECO:0007669"/>
    <property type="project" value="UniProtKB-KW"/>
</dbReference>
<keyword evidence="4" id="KW-0238">DNA-binding</keyword>
<dbReference type="Proteomes" id="UP000623681">
    <property type="component" value="Unassembled WGS sequence"/>
</dbReference>
<dbReference type="RefSeq" id="WP_202765619.1">
    <property type="nucleotide sequence ID" value="NZ_JAESWA010000001.1"/>
</dbReference>
<dbReference type="EMBL" id="JAESWA010000001">
    <property type="protein sequence ID" value="MBL4930233.1"/>
    <property type="molecule type" value="Genomic_DNA"/>
</dbReference>
<evidence type="ECO:0000256" key="5">
    <source>
        <dbReference type="ARBA" id="ARBA00023163"/>
    </source>
</evidence>
<dbReference type="PANTHER" id="PTHR43133">
    <property type="entry name" value="RNA POLYMERASE ECF-TYPE SIGMA FACTO"/>
    <property type="match status" value="1"/>
</dbReference>
<dbReference type="AlphaFoldDB" id="A0A937FBG0"/>
<comment type="caution">
    <text evidence="7">The sequence shown here is derived from an EMBL/GenBank/DDBJ whole genome shotgun (WGS) entry which is preliminary data.</text>
</comment>
<name>A0A937FBG0_9CLOT</name>
<dbReference type="SUPFAM" id="SSF88659">
    <property type="entry name" value="Sigma3 and sigma4 domains of RNA polymerase sigma factors"/>
    <property type="match status" value="1"/>
</dbReference>
<reference evidence="7" key="1">
    <citation type="submission" date="2021-01" db="EMBL/GenBank/DDBJ databases">
        <title>Genome public.</title>
        <authorList>
            <person name="Liu C."/>
            <person name="Sun Q."/>
        </authorList>
    </citation>
    <scope>NUCLEOTIDE SEQUENCE</scope>
    <source>
        <strain evidence="7">YIM B02565</strain>
    </source>
</reference>
<dbReference type="GO" id="GO:0006352">
    <property type="term" value="P:DNA-templated transcription initiation"/>
    <property type="evidence" value="ECO:0007669"/>
    <property type="project" value="InterPro"/>
</dbReference>
<evidence type="ECO:0000256" key="2">
    <source>
        <dbReference type="ARBA" id="ARBA00023015"/>
    </source>
</evidence>
<dbReference type="InterPro" id="IPR013325">
    <property type="entry name" value="RNA_pol_sigma_r2"/>
</dbReference>
<dbReference type="InterPro" id="IPR013249">
    <property type="entry name" value="RNA_pol_sigma70_r4_t2"/>
</dbReference>
<dbReference type="InterPro" id="IPR036388">
    <property type="entry name" value="WH-like_DNA-bd_sf"/>
</dbReference>